<dbReference type="SUPFAM" id="SSF52172">
    <property type="entry name" value="CheY-like"/>
    <property type="match status" value="1"/>
</dbReference>
<dbReference type="PANTHER" id="PTHR44591">
    <property type="entry name" value="STRESS RESPONSE REGULATOR PROTEIN 1"/>
    <property type="match status" value="1"/>
</dbReference>
<dbReference type="EMBL" id="JBBMFK010000008">
    <property type="protein sequence ID" value="MEQ2443070.1"/>
    <property type="molecule type" value="Genomic_DNA"/>
</dbReference>
<evidence type="ECO:0000256" key="4">
    <source>
        <dbReference type="PROSITE-ProRule" id="PRU00169"/>
    </source>
</evidence>
<feature type="modified residue" description="4-aspartylphosphate" evidence="4">
    <location>
        <position position="56"/>
    </location>
</feature>
<evidence type="ECO:0000313" key="7">
    <source>
        <dbReference type="Proteomes" id="UP001464378"/>
    </source>
</evidence>
<dbReference type="PANTHER" id="PTHR44591:SF23">
    <property type="entry name" value="CHEY SUBFAMILY"/>
    <property type="match status" value="1"/>
</dbReference>
<dbReference type="SMART" id="SM00448">
    <property type="entry name" value="REC"/>
    <property type="match status" value="1"/>
</dbReference>
<proteinExistence type="predicted"/>
<sequence length="129" mass="14481">MDILLVDDERLVRICTQSMLEELLTGTDVSYHHAGGAAQARAWIAEHGAPSLGFVDYKMPKCSGIEFLLQVHPLCPETVWVFLSGYDVSAEAGPLRRCGVRYILAKPVSLEDLERILRESGFEKEMRRC</sequence>
<dbReference type="InterPro" id="IPR011006">
    <property type="entry name" value="CheY-like_superfamily"/>
</dbReference>
<accession>A0ABV1E8L9</accession>
<gene>
    <name evidence="6" type="ORF">WMO64_06270</name>
</gene>
<dbReference type="Proteomes" id="UP001464378">
    <property type="component" value="Unassembled WGS sequence"/>
</dbReference>
<dbReference type="Pfam" id="PF00072">
    <property type="entry name" value="Response_reg"/>
    <property type="match status" value="1"/>
</dbReference>
<evidence type="ECO:0000256" key="1">
    <source>
        <dbReference type="ARBA" id="ARBA00018672"/>
    </source>
</evidence>
<dbReference type="RefSeq" id="WP_349231395.1">
    <property type="nucleotide sequence ID" value="NZ_JBBMFK010000008.1"/>
</dbReference>
<dbReference type="Gene3D" id="3.40.50.2300">
    <property type="match status" value="1"/>
</dbReference>
<comment type="caution">
    <text evidence="6">The sequence shown here is derived from an EMBL/GenBank/DDBJ whole genome shotgun (WGS) entry which is preliminary data.</text>
</comment>
<dbReference type="InterPro" id="IPR050595">
    <property type="entry name" value="Bact_response_regulator"/>
</dbReference>
<dbReference type="InterPro" id="IPR001789">
    <property type="entry name" value="Sig_transdc_resp-reg_receiver"/>
</dbReference>
<reference evidence="6 7" key="1">
    <citation type="submission" date="2024-03" db="EMBL/GenBank/DDBJ databases">
        <title>Human intestinal bacterial collection.</title>
        <authorList>
            <person name="Pauvert C."/>
            <person name="Hitch T.C.A."/>
            <person name="Clavel T."/>
        </authorList>
    </citation>
    <scope>NUCLEOTIDE SEQUENCE [LARGE SCALE GENOMIC DNA]</scope>
    <source>
        <strain evidence="6 7">CLA-AP-H29</strain>
    </source>
</reference>
<evidence type="ECO:0000256" key="2">
    <source>
        <dbReference type="ARBA" id="ARBA00022553"/>
    </source>
</evidence>
<keyword evidence="2 4" id="KW-0597">Phosphoprotein</keyword>
<evidence type="ECO:0000313" key="6">
    <source>
        <dbReference type="EMBL" id="MEQ2443070.1"/>
    </source>
</evidence>
<evidence type="ECO:0000259" key="5">
    <source>
        <dbReference type="PROSITE" id="PS50110"/>
    </source>
</evidence>
<evidence type="ECO:0000256" key="3">
    <source>
        <dbReference type="ARBA" id="ARBA00024867"/>
    </source>
</evidence>
<comment type="function">
    <text evidence="3">May play the central regulatory role in sporulation. It may be an element of the effector pathway responsible for the activation of sporulation genes in response to nutritional stress. Spo0A may act in concert with spo0H (a sigma factor) to control the expression of some genes that are critical to the sporulation process.</text>
</comment>
<organism evidence="6 7">
    <name type="scientific">Pseudoflavonifractor intestinihominis</name>
    <dbReference type="NCBI Taxonomy" id="3133171"/>
    <lineage>
        <taxon>Bacteria</taxon>
        <taxon>Bacillati</taxon>
        <taxon>Bacillota</taxon>
        <taxon>Clostridia</taxon>
        <taxon>Eubacteriales</taxon>
        <taxon>Oscillospiraceae</taxon>
        <taxon>Pseudoflavonifractor</taxon>
    </lineage>
</organism>
<name>A0ABV1E8L9_9FIRM</name>
<keyword evidence="7" id="KW-1185">Reference proteome</keyword>
<feature type="domain" description="Response regulatory" evidence="5">
    <location>
        <begin position="2"/>
        <end position="121"/>
    </location>
</feature>
<protein>
    <recommendedName>
        <fullName evidence="1">Stage 0 sporulation protein A homolog</fullName>
    </recommendedName>
</protein>
<dbReference type="PROSITE" id="PS50110">
    <property type="entry name" value="RESPONSE_REGULATORY"/>
    <property type="match status" value="1"/>
</dbReference>